<sequence length="53" mass="6236">MKIYEYTAEAKDFKIHDFMAAENKKQATEKIKKAIANMGYQKPKTLNLYSTKY</sequence>
<comment type="caution">
    <text evidence="1">The sequence shown here is derived from an EMBL/GenBank/DDBJ whole genome shotgun (WGS) entry which is preliminary data.</text>
</comment>
<keyword evidence="2" id="KW-1185">Reference proteome</keyword>
<dbReference type="Proteomes" id="UP000837932">
    <property type="component" value="Unassembled WGS sequence"/>
</dbReference>
<organism evidence="1 2">
    <name type="scientific">Emticicia aquatica</name>
    <dbReference type="NCBI Taxonomy" id="1681835"/>
    <lineage>
        <taxon>Bacteria</taxon>
        <taxon>Pseudomonadati</taxon>
        <taxon>Bacteroidota</taxon>
        <taxon>Cytophagia</taxon>
        <taxon>Cytophagales</taxon>
        <taxon>Leadbetterellaceae</taxon>
        <taxon>Emticicia</taxon>
    </lineage>
</organism>
<evidence type="ECO:0000313" key="1">
    <source>
        <dbReference type="EMBL" id="CAH0995696.1"/>
    </source>
</evidence>
<dbReference type="RefSeq" id="WP_238806240.1">
    <property type="nucleotide sequence ID" value="NZ_CAKLPY010000001.1"/>
</dbReference>
<evidence type="ECO:0000313" key="2">
    <source>
        <dbReference type="Proteomes" id="UP000837932"/>
    </source>
</evidence>
<gene>
    <name evidence="1" type="ORF">EMA8858_01821</name>
</gene>
<name>A0ABM9AP73_9BACT</name>
<dbReference type="EMBL" id="CAKLPY010000001">
    <property type="protein sequence ID" value="CAH0995696.1"/>
    <property type="molecule type" value="Genomic_DNA"/>
</dbReference>
<protein>
    <submittedName>
        <fullName evidence="1">Uncharacterized protein</fullName>
    </submittedName>
</protein>
<proteinExistence type="predicted"/>
<reference evidence="1" key="1">
    <citation type="submission" date="2021-12" db="EMBL/GenBank/DDBJ databases">
        <authorList>
            <person name="Rodrigo-Torres L."/>
            <person name="Arahal R. D."/>
            <person name="Lucena T."/>
        </authorList>
    </citation>
    <scope>NUCLEOTIDE SEQUENCE</scope>
    <source>
        <strain evidence="1">CECT 8858</strain>
    </source>
</reference>
<accession>A0ABM9AP73</accession>